<sequence>MYDQRQRAAIDEAARTGRLPFANDAVAAREDAHDRAIVRREMAKLVVRMRAMDGHGLPPSDPLGPPGNRASVPPTLQMHVHWGRSAFLCASLLPDGSGWSVYRCDPKTPVKPHHVGLVGMPWCDHCRGVPSGCAACAPYAGSTEPPAPTDSASADPWRWPIGVAWTWTHDQMEDHQLALRRAACFSYSTVSTSRRVRRTDAGVAVSFCAYQGGGDNKVEYYRLHSLMDLWASRLACTLTGHCPYRNSTEQRHDNVDGVDCEPLTPIDAHACVVGLAEARAAVDRLAFSVRAYSHDMNWGRDTCESGARCAWSLLCGWIAAVEALLRNEAFYLTHVAPYEVSLLEAASGGLISAAADLDERQRDRSS</sequence>
<reference evidence="1" key="1">
    <citation type="journal article" date="2018" name="Nat. Commun.">
        <title>Diversity and evolution of the emerging Pandoraviridae family.</title>
        <authorList>
            <person name="Legendre M."/>
            <person name="Fabre E."/>
            <person name="Poirot O."/>
            <person name="Jeudy S."/>
            <person name="Lartigue A."/>
            <person name="Alempic J.M."/>
            <person name="Beucher L."/>
            <person name="Philippe N."/>
            <person name="Bertaux L."/>
            <person name="Christo-Foroux E."/>
            <person name="Labadie K."/>
            <person name="Coute Y."/>
            <person name="Abergel C."/>
            <person name="Claverie J.M."/>
        </authorList>
    </citation>
    <scope>NUCLEOTIDE SEQUENCE [LARGE SCALE GENOMIC DNA]</scope>
    <source>
        <strain evidence="1">Macleodensis</strain>
    </source>
</reference>
<organism evidence="1">
    <name type="scientific">Pandoravirus macleodensis</name>
    <dbReference type="NCBI Taxonomy" id="2107707"/>
    <lineage>
        <taxon>Viruses</taxon>
        <taxon>Pandoravirus</taxon>
    </lineage>
</organism>
<dbReference type="GeneID" id="36841747"/>
<proteinExistence type="predicted"/>
<name>A0A2U7UFU2_9VIRU</name>
<dbReference type="Proteomes" id="UP000249758">
    <property type="component" value="Segment"/>
</dbReference>
<dbReference type="Pfam" id="PF19207">
    <property type="entry name" value="DUF5879"/>
    <property type="match status" value="1"/>
</dbReference>
<protein>
    <submittedName>
        <fullName evidence="1">Uncharacterized protein</fullName>
    </submittedName>
</protein>
<accession>A0A2U7UFU2</accession>
<gene>
    <name evidence="1" type="ORF">pmac_cds_604</name>
</gene>
<dbReference type="InterPro" id="IPR043654">
    <property type="entry name" value="DUF5879"/>
</dbReference>
<dbReference type="RefSeq" id="YP_009481288.1">
    <property type="nucleotide sequence ID" value="NC_037665.1"/>
</dbReference>
<dbReference type="EMBL" id="MG011691">
    <property type="protein sequence ID" value="AVK77292.1"/>
    <property type="molecule type" value="Genomic_DNA"/>
</dbReference>
<dbReference type="KEGG" id="vg:36841747"/>
<evidence type="ECO:0000313" key="1">
    <source>
        <dbReference type="EMBL" id="AVK77292.1"/>
    </source>
</evidence>